<evidence type="ECO:0000313" key="1">
    <source>
        <dbReference type="EMBL" id="KAK7494336.1"/>
    </source>
</evidence>
<evidence type="ECO:0000313" key="2">
    <source>
        <dbReference type="Proteomes" id="UP001519460"/>
    </source>
</evidence>
<proteinExistence type="predicted"/>
<sequence>MDDPASHGFQSRLTHHQAYSYHSGMTGQCVAYTYTQYQRCREVDAGVNKGLESSLPYTPNDHGECQQPLIDCPFVKYDHRACHSQDRSG</sequence>
<gene>
    <name evidence="1" type="ORF">BaRGS_00014439</name>
</gene>
<dbReference type="EMBL" id="JACVVK020000084">
    <property type="protein sequence ID" value="KAK7494336.1"/>
    <property type="molecule type" value="Genomic_DNA"/>
</dbReference>
<name>A0ABD0L4A0_9CAEN</name>
<organism evidence="1 2">
    <name type="scientific">Batillaria attramentaria</name>
    <dbReference type="NCBI Taxonomy" id="370345"/>
    <lineage>
        <taxon>Eukaryota</taxon>
        <taxon>Metazoa</taxon>
        <taxon>Spiralia</taxon>
        <taxon>Lophotrochozoa</taxon>
        <taxon>Mollusca</taxon>
        <taxon>Gastropoda</taxon>
        <taxon>Caenogastropoda</taxon>
        <taxon>Sorbeoconcha</taxon>
        <taxon>Cerithioidea</taxon>
        <taxon>Batillariidae</taxon>
        <taxon>Batillaria</taxon>
    </lineage>
</organism>
<comment type="caution">
    <text evidence="1">The sequence shown here is derived from an EMBL/GenBank/DDBJ whole genome shotgun (WGS) entry which is preliminary data.</text>
</comment>
<dbReference type="AlphaFoldDB" id="A0ABD0L4A0"/>
<dbReference type="Proteomes" id="UP001519460">
    <property type="component" value="Unassembled WGS sequence"/>
</dbReference>
<accession>A0ABD0L4A0</accession>
<reference evidence="1 2" key="1">
    <citation type="journal article" date="2023" name="Sci. Data">
        <title>Genome assembly of the Korean intertidal mud-creeper Batillaria attramentaria.</title>
        <authorList>
            <person name="Patra A.K."/>
            <person name="Ho P.T."/>
            <person name="Jun S."/>
            <person name="Lee S.J."/>
            <person name="Kim Y."/>
            <person name="Won Y.J."/>
        </authorList>
    </citation>
    <scope>NUCLEOTIDE SEQUENCE [LARGE SCALE GENOMIC DNA]</scope>
    <source>
        <strain evidence="1">Wonlab-2016</strain>
    </source>
</reference>
<protein>
    <submittedName>
        <fullName evidence="1">Uncharacterized protein</fullName>
    </submittedName>
</protein>
<keyword evidence="2" id="KW-1185">Reference proteome</keyword>